<dbReference type="PANTHER" id="PTHR21180">
    <property type="entry name" value="ENDONUCLEASE/EXONUCLEASE/PHOSPHATASE FAMILY DOMAIN-CONTAINING PROTEIN 1"/>
    <property type="match status" value="1"/>
</dbReference>
<feature type="signal peptide" evidence="1">
    <location>
        <begin position="1"/>
        <end position="22"/>
    </location>
</feature>
<dbReference type="RefSeq" id="WP_209558728.1">
    <property type="nucleotide sequence ID" value="NZ_JAEDXU010000011.1"/>
</dbReference>
<evidence type="ECO:0000256" key="1">
    <source>
        <dbReference type="SAM" id="SignalP"/>
    </source>
</evidence>
<name>A0ABS4CP39_9ENTE</name>
<sequence length="357" mass="39874">MKTKSILGYLFAAGALFGGALGLGNEQAEAKMIIEGNEETVLQFIPNVQEDGTLKINRTAEGNAWEDWFSGRKASITSIANGELIGPEVAYVVSNMLDFRQFDEVGGVFTVADVESEYSYDIDDSGYFVFDSNQTNRVNIGYTRTEKRLQTPEYSEYSYETEKSGVLFSEAHSLYMVVEMLKSEVRLNQIFAHPVLRFEAALVKGDCTAQFALGNNGNYTYNQYGKIPLHGGSEGSQVYHYQGREYQEFYMPLAENFCGPSKLFIDVDAKTIGQQTEYSFRNFQVVLERYVPITMASYEELQLLDGIGVTLAQRIIEYRVTVGFNSLDDLLNVKGIGAATLAKINAQGLARVSNYFN</sequence>
<comment type="caution">
    <text evidence="2">The sequence shown here is derived from an EMBL/GenBank/DDBJ whole genome shotgun (WGS) entry which is preliminary data.</text>
</comment>
<reference evidence="2 3" key="1">
    <citation type="submission" date="2020-12" db="EMBL/GenBank/DDBJ databases">
        <title>Vagococcus allomyrinae sp. nov. and Enterococcus lavae sp. nov., isolated from the larvae of Allomyrina dichotoma.</title>
        <authorList>
            <person name="Lee S.D."/>
        </authorList>
    </citation>
    <scope>NUCLEOTIDE SEQUENCE [LARGE SCALE GENOMIC DNA]</scope>
    <source>
        <strain evidence="2 3">BWM-S5</strain>
    </source>
</reference>
<gene>
    <name evidence="2" type="ORF">I6N96_16785</name>
</gene>
<accession>A0ABS4CP39</accession>
<dbReference type="InterPro" id="IPR010994">
    <property type="entry name" value="RuvA_2-like"/>
</dbReference>
<protein>
    <submittedName>
        <fullName evidence="2">Helix-hairpin-helix domain-containing protein</fullName>
    </submittedName>
</protein>
<dbReference type="PANTHER" id="PTHR21180:SF32">
    <property type="entry name" value="ENDONUCLEASE_EXONUCLEASE_PHOSPHATASE FAMILY DOMAIN-CONTAINING PROTEIN 1"/>
    <property type="match status" value="1"/>
</dbReference>
<keyword evidence="1" id="KW-0732">Signal</keyword>
<dbReference type="SUPFAM" id="SSF47781">
    <property type="entry name" value="RuvA domain 2-like"/>
    <property type="match status" value="1"/>
</dbReference>
<dbReference type="Pfam" id="PF12836">
    <property type="entry name" value="HHH_3"/>
    <property type="match status" value="1"/>
</dbReference>
<organism evidence="2 3">
    <name type="scientific">Enterococcus larvae</name>
    <dbReference type="NCBI Taxonomy" id="2794352"/>
    <lineage>
        <taxon>Bacteria</taxon>
        <taxon>Bacillati</taxon>
        <taxon>Bacillota</taxon>
        <taxon>Bacilli</taxon>
        <taxon>Lactobacillales</taxon>
        <taxon>Enterococcaceae</taxon>
        <taxon>Enterococcus</taxon>
    </lineage>
</organism>
<proteinExistence type="predicted"/>
<evidence type="ECO:0000313" key="2">
    <source>
        <dbReference type="EMBL" id="MBP1047948.1"/>
    </source>
</evidence>
<dbReference type="Proteomes" id="UP000673375">
    <property type="component" value="Unassembled WGS sequence"/>
</dbReference>
<keyword evidence="3" id="KW-1185">Reference proteome</keyword>
<dbReference type="Gene3D" id="1.10.150.320">
    <property type="entry name" value="Photosystem II 12 kDa extrinsic protein"/>
    <property type="match status" value="1"/>
</dbReference>
<dbReference type="InterPro" id="IPR051675">
    <property type="entry name" value="Endo/Exo/Phosphatase_dom_1"/>
</dbReference>
<dbReference type="EMBL" id="JAEDXU010000011">
    <property type="protein sequence ID" value="MBP1047948.1"/>
    <property type="molecule type" value="Genomic_DNA"/>
</dbReference>
<evidence type="ECO:0000313" key="3">
    <source>
        <dbReference type="Proteomes" id="UP000673375"/>
    </source>
</evidence>
<feature type="chain" id="PRO_5047408286" evidence="1">
    <location>
        <begin position="23"/>
        <end position="357"/>
    </location>
</feature>